<dbReference type="Proteomes" id="UP000276215">
    <property type="component" value="Unassembled WGS sequence"/>
</dbReference>
<dbReference type="EMBL" id="ML120395">
    <property type="protein sequence ID" value="RPA98518.1"/>
    <property type="molecule type" value="Genomic_DNA"/>
</dbReference>
<evidence type="ECO:0000313" key="2">
    <source>
        <dbReference type="Proteomes" id="UP000276215"/>
    </source>
</evidence>
<evidence type="ECO:0000313" key="1">
    <source>
        <dbReference type="EMBL" id="RPA98518.1"/>
    </source>
</evidence>
<protein>
    <submittedName>
        <fullName evidence="1">Uncharacterized protein</fullName>
    </submittedName>
</protein>
<keyword evidence="2" id="KW-1185">Reference proteome</keyword>
<organism evidence="1 2">
    <name type="scientific">Choiromyces venosus 120613-1</name>
    <dbReference type="NCBI Taxonomy" id="1336337"/>
    <lineage>
        <taxon>Eukaryota</taxon>
        <taxon>Fungi</taxon>
        <taxon>Dikarya</taxon>
        <taxon>Ascomycota</taxon>
        <taxon>Pezizomycotina</taxon>
        <taxon>Pezizomycetes</taxon>
        <taxon>Pezizales</taxon>
        <taxon>Tuberaceae</taxon>
        <taxon>Choiromyces</taxon>
    </lineage>
</organism>
<name>A0A3N4JNG2_9PEZI</name>
<proteinExistence type="predicted"/>
<dbReference type="AlphaFoldDB" id="A0A3N4JNG2"/>
<gene>
    <name evidence="1" type="ORF">L873DRAFT_1031870</name>
</gene>
<accession>A0A3N4JNG2</accession>
<sequence>MVASVPCLIALRYEIKLRHSPPPVSPEGMGNKMFRTDARRQTTVLVRPIDTRAADRYIRHVHYRSRLQRKRPPDFAYQFHVTDISIGRTVLLKGVSYAVPLLCLWLPSLRQLQLHQLN</sequence>
<reference evidence="1 2" key="1">
    <citation type="journal article" date="2018" name="Nat. Ecol. Evol.">
        <title>Pezizomycetes genomes reveal the molecular basis of ectomycorrhizal truffle lifestyle.</title>
        <authorList>
            <person name="Murat C."/>
            <person name="Payen T."/>
            <person name="Noel B."/>
            <person name="Kuo A."/>
            <person name="Morin E."/>
            <person name="Chen J."/>
            <person name="Kohler A."/>
            <person name="Krizsan K."/>
            <person name="Balestrini R."/>
            <person name="Da Silva C."/>
            <person name="Montanini B."/>
            <person name="Hainaut M."/>
            <person name="Levati E."/>
            <person name="Barry K.W."/>
            <person name="Belfiori B."/>
            <person name="Cichocki N."/>
            <person name="Clum A."/>
            <person name="Dockter R.B."/>
            <person name="Fauchery L."/>
            <person name="Guy J."/>
            <person name="Iotti M."/>
            <person name="Le Tacon F."/>
            <person name="Lindquist E.A."/>
            <person name="Lipzen A."/>
            <person name="Malagnac F."/>
            <person name="Mello A."/>
            <person name="Molinier V."/>
            <person name="Miyauchi S."/>
            <person name="Poulain J."/>
            <person name="Riccioni C."/>
            <person name="Rubini A."/>
            <person name="Sitrit Y."/>
            <person name="Splivallo R."/>
            <person name="Traeger S."/>
            <person name="Wang M."/>
            <person name="Zifcakova L."/>
            <person name="Wipf D."/>
            <person name="Zambonelli A."/>
            <person name="Paolocci F."/>
            <person name="Nowrousian M."/>
            <person name="Ottonello S."/>
            <person name="Baldrian P."/>
            <person name="Spatafora J.W."/>
            <person name="Henrissat B."/>
            <person name="Nagy L.G."/>
            <person name="Aury J.M."/>
            <person name="Wincker P."/>
            <person name="Grigoriev I.V."/>
            <person name="Bonfante P."/>
            <person name="Martin F.M."/>
        </authorList>
    </citation>
    <scope>NUCLEOTIDE SEQUENCE [LARGE SCALE GENOMIC DNA]</scope>
    <source>
        <strain evidence="1 2">120613-1</strain>
    </source>
</reference>